<evidence type="ECO:0000259" key="2">
    <source>
        <dbReference type="PROSITE" id="PS50006"/>
    </source>
</evidence>
<dbReference type="SUPFAM" id="SSF49879">
    <property type="entry name" value="SMAD/FHA domain"/>
    <property type="match status" value="1"/>
</dbReference>
<gene>
    <name evidence="3" type="ORF">WJX81_008639</name>
</gene>
<dbReference type="GO" id="GO:0002151">
    <property type="term" value="F:G-quadruplex RNA binding"/>
    <property type="evidence" value="ECO:0007669"/>
    <property type="project" value="InterPro"/>
</dbReference>
<dbReference type="GO" id="GO:0031011">
    <property type="term" value="C:Ino80 complex"/>
    <property type="evidence" value="ECO:0007669"/>
    <property type="project" value="InterPro"/>
</dbReference>
<protein>
    <recommendedName>
        <fullName evidence="2">FHA domain-containing protein</fullName>
    </recommendedName>
</protein>
<dbReference type="PANTHER" id="PTHR13233">
    <property type="entry name" value="MICROSPHERULE PROTEIN 1"/>
    <property type="match status" value="1"/>
</dbReference>
<reference evidence="3 4" key="1">
    <citation type="journal article" date="2024" name="Nat. Commun.">
        <title>Phylogenomics reveals the evolutionary origins of lichenization in chlorophyte algae.</title>
        <authorList>
            <person name="Puginier C."/>
            <person name="Libourel C."/>
            <person name="Otte J."/>
            <person name="Skaloud P."/>
            <person name="Haon M."/>
            <person name="Grisel S."/>
            <person name="Petersen M."/>
            <person name="Berrin J.G."/>
            <person name="Delaux P.M."/>
            <person name="Dal Grande F."/>
            <person name="Keller J."/>
        </authorList>
    </citation>
    <scope>NUCLEOTIDE SEQUENCE [LARGE SCALE GENOMIC DNA]</scope>
    <source>
        <strain evidence="3 4">SAG 245.80</strain>
    </source>
</reference>
<dbReference type="SMART" id="SM00240">
    <property type="entry name" value="FHA"/>
    <property type="match status" value="1"/>
</dbReference>
<sequence>MAAPVAKRKAESLQDTFTMGESLMQSTAEQEAVGSAEDDSFLFPDPQNVSLPAEEPGGEAGEKLTETEVLQRRLQLCQELHALYIGEYWALAEELRTRHARFHANSAKPGAAAGASNGSTPLPGGAGERPCGDSSDAVGDELRGYGSDSAPPSFSETEEAVLACGVAATAPPNTLAAWRLGMRARMGRLARLEQAAVAAAARDMDAAGALAVLCGRRVRFLLRRTCVSIGRSTDSHGPVDVDLALEGPAARVSRQQARLVLRSPGRHTLANTGRRALTVDNRRVAQGEATQVAHLSLVEVGGIRLLLLVNPAALRRLASRSAAFSL</sequence>
<evidence type="ECO:0000313" key="4">
    <source>
        <dbReference type="Proteomes" id="UP001445335"/>
    </source>
</evidence>
<organism evidence="3 4">
    <name type="scientific">Elliptochloris bilobata</name>
    <dbReference type="NCBI Taxonomy" id="381761"/>
    <lineage>
        <taxon>Eukaryota</taxon>
        <taxon>Viridiplantae</taxon>
        <taxon>Chlorophyta</taxon>
        <taxon>core chlorophytes</taxon>
        <taxon>Trebouxiophyceae</taxon>
        <taxon>Trebouxiophyceae incertae sedis</taxon>
        <taxon>Elliptochloris clade</taxon>
        <taxon>Elliptochloris</taxon>
    </lineage>
</organism>
<dbReference type="InterPro" id="IPR000253">
    <property type="entry name" value="FHA_dom"/>
</dbReference>
<evidence type="ECO:0000313" key="3">
    <source>
        <dbReference type="EMBL" id="KAK9826514.1"/>
    </source>
</evidence>
<comment type="caution">
    <text evidence="3">The sequence shown here is derived from an EMBL/GenBank/DDBJ whole genome shotgun (WGS) entry which is preliminary data.</text>
</comment>
<feature type="region of interest" description="Disordered" evidence="1">
    <location>
        <begin position="107"/>
        <end position="154"/>
    </location>
</feature>
<dbReference type="Gene3D" id="2.60.200.20">
    <property type="match status" value="1"/>
</dbReference>
<feature type="compositionally biased region" description="Low complexity" evidence="1">
    <location>
        <begin position="107"/>
        <end position="119"/>
    </location>
</feature>
<dbReference type="InterPro" id="IPR008984">
    <property type="entry name" value="SMAD_FHA_dom_sf"/>
</dbReference>
<proteinExistence type="predicted"/>
<dbReference type="AlphaFoldDB" id="A0AAW1QYB2"/>
<dbReference type="PROSITE" id="PS50006">
    <property type="entry name" value="FHA_DOMAIN"/>
    <property type="match status" value="1"/>
</dbReference>
<dbReference type="PANTHER" id="PTHR13233:SF0">
    <property type="entry name" value="MICROSPHERULE PROTEIN 1"/>
    <property type="match status" value="1"/>
</dbReference>
<dbReference type="GO" id="GO:0044545">
    <property type="term" value="C:NSL complex"/>
    <property type="evidence" value="ECO:0007669"/>
    <property type="project" value="TreeGrafter"/>
</dbReference>
<dbReference type="Pfam" id="PF00498">
    <property type="entry name" value="FHA"/>
    <property type="match status" value="1"/>
</dbReference>
<keyword evidence="4" id="KW-1185">Reference proteome</keyword>
<dbReference type="InterPro" id="IPR037912">
    <property type="entry name" value="MCRS1"/>
</dbReference>
<dbReference type="Proteomes" id="UP001445335">
    <property type="component" value="Unassembled WGS sequence"/>
</dbReference>
<accession>A0AAW1QYB2</accession>
<feature type="domain" description="FHA" evidence="2">
    <location>
        <begin position="227"/>
        <end position="284"/>
    </location>
</feature>
<dbReference type="GO" id="GO:0045944">
    <property type="term" value="P:positive regulation of transcription by RNA polymerase II"/>
    <property type="evidence" value="ECO:0007669"/>
    <property type="project" value="TreeGrafter"/>
</dbReference>
<name>A0AAW1QYB2_9CHLO</name>
<feature type="region of interest" description="Disordered" evidence="1">
    <location>
        <begin position="25"/>
        <end position="63"/>
    </location>
</feature>
<dbReference type="GO" id="GO:0071339">
    <property type="term" value="C:MLL1 complex"/>
    <property type="evidence" value="ECO:0007669"/>
    <property type="project" value="InterPro"/>
</dbReference>
<dbReference type="EMBL" id="JALJOU010000064">
    <property type="protein sequence ID" value="KAK9826514.1"/>
    <property type="molecule type" value="Genomic_DNA"/>
</dbReference>
<evidence type="ECO:0000256" key="1">
    <source>
        <dbReference type="SAM" id="MobiDB-lite"/>
    </source>
</evidence>